<dbReference type="InterPro" id="IPR006385">
    <property type="entry name" value="HAD_hydro_SerB1"/>
</dbReference>
<dbReference type="EMBL" id="CP029149">
    <property type="protein sequence ID" value="QHN64728.1"/>
    <property type="molecule type" value="Genomic_DNA"/>
</dbReference>
<name>A0A6P1QTB2_9FLAO</name>
<organism evidence="1 2">
    <name type="scientific">Bergeyella cardium</name>
    <dbReference type="NCBI Taxonomy" id="1585976"/>
    <lineage>
        <taxon>Bacteria</taxon>
        <taxon>Pseudomonadati</taxon>
        <taxon>Bacteroidota</taxon>
        <taxon>Flavobacteriia</taxon>
        <taxon>Flavobacteriales</taxon>
        <taxon>Weeksellaceae</taxon>
        <taxon>Bergeyella</taxon>
    </lineage>
</organism>
<dbReference type="GO" id="GO:0005737">
    <property type="term" value="C:cytoplasm"/>
    <property type="evidence" value="ECO:0007669"/>
    <property type="project" value="TreeGrafter"/>
</dbReference>
<dbReference type="Pfam" id="PF12710">
    <property type="entry name" value="HAD"/>
    <property type="match status" value="1"/>
</dbReference>
<accession>A0A6P1QTB2</accession>
<dbReference type="Gene3D" id="1.20.1440.100">
    <property type="entry name" value="SG protein - dephosphorylation function"/>
    <property type="match status" value="1"/>
</dbReference>
<evidence type="ECO:0000313" key="2">
    <source>
        <dbReference type="Proteomes" id="UP000464318"/>
    </source>
</evidence>
<dbReference type="InterPro" id="IPR036412">
    <property type="entry name" value="HAD-like_sf"/>
</dbReference>
<dbReference type="AlphaFoldDB" id="A0A6P1QTB2"/>
<gene>
    <name evidence="1" type="ORF">DBX24_01880</name>
</gene>
<dbReference type="KEGG" id="bcad:DBX24_01880"/>
<dbReference type="GO" id="GO:0006564">
    <property type="term" value="P:L-serine biosynthetic process"/>
    <property type="evidence" value="ECO:0007669"/>
    <property type="project" value="TreeGrafter"/>
</dbReference>
<evidence type="ECO:0000313" key="1">
    <source>
        <dbReference type="EMBL" id="QHN64728.1"/>
    </source>
</evidence>
<dbReference type="GO" id="GO:0036424">
    <property type="term" value="F:L-phosphoserine phosphatase activity"/>
    <property type="evidence" value="ECO:0007669"/>
    <property type="project" value="TreeGrafter"/>
</dbReference>
<protein>
    <submittedName>
        <fullName evidence="1">HAD-IB family hydrolase</fullName>
    </submittedName>
</protein>
<dbReference type="PANTHER" id="PTHR43344">
    <property type="entry name" value="PHOSPHOSERINE PHOSPHATASE"/>
    <property type="match status" value="1"/>
</dbReference>
<dbReference type="PANTHER" id="PTHR43344:SF14">
    <property type="entry name" value="HAD-IB FAMILY HYDROLASE"/>
    <property type="match status" value="1"/>
</dbReference>
<dbReference type="GO" id="GO:0000287">
    <property type="term" value="F:magnesium ion binding"/>
    <property type="evidence" value="ECO:0007669"/>
    <property type="project" value="TreeGrafter"/>
</dbReference>
<dbReference type="InterPro" id="IPR023214">
    <property type="entry name" value="HAD_sf"/>
</dbReference>
<dbReference type="InterPro" id="IPR050582">
    <property type="entry name" value="HAD-like_SerB"/>
</dbReference>
<dbReference type="RefSeq" id="WP_120488613.1">
    <property type="nucleotide sequence ID" value="NZ_CP029149.1"/>
</dbReference>
<proteinExistence type="predicted"/>
<dbReference type="OrthoDB" id="9794212at2"/>
<dbReference type="NCBIfam" id="TIGR01488">
    <property type="entry name" value="HAD-SF-IB"/>
    <property type="match status" value="1"/>
</dbReference>
<keyword evidence="1" id="KW-0378">Hydrolase</keyword>
<dbReference type="Proteomes" id="UP000464318">
    <property type="component" value="Chromosome"/>
</dbReference>
<dbReference type="Gene3D" id="3.40.50.1000">
    <property type="entry name" value="HAD superfamily/HAD-like"/>
    <property type="match status" value="1"/>
</dbReference>
<dbReference type="NCBIfam" id="TIGR01490">
    <property type="entry name" value="HAD-SF-IB-hyp1"/>
    <property type="match status" value="1"/>
</dbReference>
<sequence length="195" mass="23075">MKKFYFFDFDGTLTHKDTMFLFLRFASPSKYRFQYLKHIPLFILVKLKLIDAAQVKKSFISSLLKGKTQEFIERKSQAFFAEYYPSLIRERALDFIQKIDREKTDSYLVTASLDIWVKPFAEEFKMNLISTEAYFKDGVFTGEFKTPNCNGREKVTRIKAQIQGKKYDKTIAFGDTSGDKPMLQWANESYFRFFH</sequence>
<reference evidence="1 2" key="1">
    <citation type="submission" date="2018-04" db="EMBL/GenBank/DDBJ databases">
        <title>Characteristic and Complete Genome Sequencing of A Novel Member of Infective Endocarditis Causative Bacteria: Bergeyella cardium QL-PH.</title>
        <authorList>
            <person name="Pan H."/>
            <person name="Sun E."/>
            <person name="Zhang Y."/>
        </authorList>
    </citation>
    <scope>NUCLEOTIDE SEQUENCE [LARGE SCALE GENOMIC DNA]</scope>
    <source>
        <strain evidence="1 2">HPQL</strain>
    </source>
</reference>
<dbReference type="SUPFAM" id="SSF56784">
    <property type="entry name" value="HAD-like"/>
    <property type="match status" value="1"/>
</dbReference>
<keyword evidence="2" id="KW-1185">Reference proteome</keyword>